<evidence type="ECO:0000313" key="2">
    <source>
        <dbReference type="EMBL" id="BAH94318.1"/>
    </source>
</evidence>
<reference evidence="3" key="2">
    <citation type="journal article" date="2008" name="Nucleic Acids Res.">
        <title>The rice annotation project database (RAP-DB): 2008 update.</title>
        <authorList>
            <consortium name="The rice annotation project (RAP)"/>
        </authorList>
    </citation>
    <scope>GENOME REANNOTATION</scope>
    <source>
        <strain evidence="3">cv. Nipponbare</strain>
    </source>
</reference>
<dbReference type="EMBL" id="AP008214">
    <property type="protein sequence ID" value="BAH94318.1"/>
    <property type="molecule type" value="Genomic_DNA"/>
</dbReference>
<dbReference type="Proteomes" id="UP000000763">
    <property type="component" value="Chromosome 8"/>
</dbReference>
<gene>
    <name evidence="2" type="ordered locus">Os08g0426932</name>
</gene>
<dbReference type="KEGG" id="dosa:Os08g0426932"/>
<dbReference type="AlphaFoldDB" id="C7J608"/>
<accession>C7J608</accession>
<protein>
    <submittedName>
        <fullName evidence="2">Os08g0426932 protein</fullName>
    </submittedName>
</protein>
<evidence type="ECO:0000256" key="1">
    <source>
        <dbReference type="SAM" id="MobiDB-lite"/>
    </source>
</evidence>
<feature type="region of interest" description="Disordered" evidence="1">
    <location>
        <begin position="1"/>
        <end position="29"/>
    </location>
</feature>
<feature type="compositionally biased region" description="Low complexity" evidence="1">
    <location>
        <begin position="17"/>
        <end position="29"/>
    </location>
</feature>
<proteinExistence type="predicted"/>
<reference evidence="2 3" key="1">
    <citation type="journal article" date="2005" name="Nature">
        <title>The map-based sequence of the rice genome.</title>
        <authorList>
            <consortium name="International rice genome sequencing project (IRGSP)"/>
            <person name="Matsumoto T."/>
            <person name="Wu J."/>
            <person name="Kanamori H."/>
            <person name="Katayose Y."/>
            <person name="Fujisawa M."/>
            <person name="Namiki N."/>
            <person name="Mizuno H."/>
            <person name="Yamamoto K."/>
            <person name="Antonio B.A."/>
            <person name="Baba T."/>
            <person name="Sakata K."/>
            <person name="Nagamura Y."/>
            <person name="Aoki H."/>
            <person name="Arikawa K."/>
            <person name="Arita K."/>
            <person name="Bito T."/>
            <person name="Chiden Y."/>
            <person name="Fujitsuka N."/>
            <person name="Fukunaka R."/>
            <person name="Hamada M."/>
            <person name="Harada C."/>
            <person name="Hayashi A."/>
            <person name="Hijishita S."/>
            <person name="Honda M."/>
            <person name="Hosokawa S."/>
            <person name="Ichikawa Y."/>
            <person name="Idonuma A."/>
            <person name="Iijima M."/>
            <person name="Ikeda M."/>
            <person name="Ikeno M."/>
            <person name="Ito K."/>
            <person name="Ito S."/>
            <person name="Ito T."/>
            <person name="Ito Y."/>
            <person name="Ito Y."/>
            <person name="Iwabuchi A."/>
            <person name="Kamiya K."/>
            <person name="Karasawa W."/>
            <person name="Kurita K."/>
            <person name="Katagiri S."/>
            <person name="Kikuta A."/>
            <person name="Kobayashi H."/>
            <person name="Kobayashi N."/>
            <person name="Machita K."/>
            <person name="Maehara T."/>
            <person name="Masukawa M."/>
            <person name="Mizubayashi T."/>
            <person name="Mukai Y."/>
            <person name="Nagasaki H."/>
            <person name="Nagata Y."/>
            <person name="Naito S."/>
            <person name="Nakashima M."/>
            <person name="Nakama Y."/>
            <person name="Nakamichi Y."/>
            <person name="Nakamura M."/>
            <person name="Meguro A."/>
            <person name="Negishi M."/>
            <person name="Ohta I."/>
            <person name="Ohta T."/>
            <person name="Okamoto M."/>
            <person name="Ono N."/>
            <person name="Saji S."/>
            <person name="Sakaguchi M."/>
            <person name="Sakai K."/>
            <person name="Shibata M."/>
            <person name="Shimokawa T."/>
            <person name="Song J."/>
            <person name="Takazaki Y."/>
            <person name="Terasawa K."/>
            <person name="Tsugane M."/>
            <person name="Tsuji K."/>
            <person name="Ueda S."/>
            <person name="Waki K."/>
            <person name="Yamagata H."/>
            <person name="Yamamoto M."/>
            <person name="Yamamoto S."/>
            <person name="Yamane H."/>
            <person name="Yoshiki S."/>
            <person name="Yoshihara R."/>
            <person name="Yukawa K."/>
            <person name="Zhong H."/>
            <person name="Yano M."/>
            <person name="Yuan Q."/>
            <person name="Ouyang S."/>
            <person name="Liu J."/>
            <person name="Jones K.M."/>
            <person name="Gansberger K."/>
            <person name="Moffat K."/>
            <person name="Hill J."/>
            <person name="Bera J."/>
            <person name="Fadrosh D."/>
            <person name="Jin S."/>
            <person name="Johri S."/>
            <person name="Kim M."/>
            <person name="Overton L."/>
            <person name="Reardon M."/>
            <person name="Tsitrin T."/>
            <person name="Vuong H."/>
            <person name="Weaver B."/>
            <person name="Ciecko A."/>
            <person name="Tallon L."/>
            <person name="Jackson J."/>
            <person name="Pai G."/>
            <person name="Aken S.V."/>
            <person name="Utterback T."/>
            <person name="Reidmuller S."/>
            <person name="Feldblyum T."/>
            <person name="Hsiao J."/>
            <person name="Zismann V."/>
            <person name="Iobst S."/>
            <person name="de Vazeille A.R."/>
            <person name="Buell C.R."/>
            <person name="Ying K."/>
            <person name="Li Y."/>
            <person name="Lu T."/>
            <person name="Huang Y."/>
            <person name="Zhao Q."/>
            <person name="Feng Q."/>
            <person name="Zhang L."/>
            <person name="Zhu J."/>
            <person name="Weng Q."/>
            <person name="Mu J."/>
            <person name="Lu Y."/>
            <person name="Fan D."/>
            <person name="Liu Y."/>
            <person name="Guan J."/>
            <person name="Zhang Y."/>
            <person name="Yu S."/>
            <person name="Liu X."/>
            <person name="Zhang Y."/>
            <person name="Hong G."/>
            <person name="Han B."/>
            <person name="Choisne N."/>
            <person name="Demange N."/>
            <person name="Orjeda G."/>
            <person name="Samain S."/>
            <person name="Cattolico L."/>
            <person name="Pelletier E."/>
            <person name="Couloux A."/>
            <person name="Segurens B."/>
            <person name="Wincker P."/>
            <person name="D'Hont A."/>
            <person name="Scarpelli C."/>
            <person name="Weissenbach J."/>
            <person name="Salanoubat M."/>
            <person name="Quetier F."/>
            <person name="Yu Y."/>
            <person name="Kim H.R."/>
            <person name="Rambo T."/>
            <person name="Currie J."/>
            <person name="Collura K."/>
            <person name="Luo M."/>
            <person name="Yang T."/>
            <person name="Ammiraju J.S.S."/>
            <person name="Engler F."/>
            <person name="Soderlund C."/>
            <person name="Wing R.A."/>
            <person name="Palmer L.E."/>
            <person name="de la Bastide M."/>
            <person name="Spiegel L."/>
            <person name="Nascimento L."/>
            <person name="Zutavern T."/>
            <person name="O'Shaughnessy A."/>
            <person name="Dike S."/>
            <person name="Dedhia N."/>
            <person name="Preston R."/>
            <person name="Balija V."/>
            <person name="McCombie W.R."/>
            <person name="Chow T."/>
            <person name="Chen H."/>
            <person name="Chung M."/>
            <person name="Chen C."/>
            <person name="Shaw J."/>
            <person name="Wu H."/>
            <person name="Hsiao K."/>
            <person name="Chao Y."/>
            <person name="Chu M."/>
            <person name="Cheng C."/>
            <person name="Hour A."/>
            <person name="Lee P."/>
            <person name="Lin S."/>
            <person name="Lin Y."/>
            <person name="Liou J."/>
            <person name="Liu S."/>
            <person name="Hsing Y."/>
            <person name="Raghuvanshi S."/>
            <person name="Mohanty A."/>
            <person name="Bharti A.K."/>
            <person name="Gaur A."/>
            <person name="Gupta V."/>
            <person name="Kumar D."/>
            <person name="Ravi V."/>
            <person name="Vij S."/>
            <person name="Kapur A."/>
            <person name="Khurana P."/>
            <person name="Khurana P."/>
            <person name="Khurana J.P."/>
            <person name="Tyagi A.K."/>
            <person name="Gaikwad K."/>
            <person name="Singh A."/>
            <person name="Dalal V."/>
            <person name="Srivastava S."/>
            <person name="Dixit A."/>
            <person name="Pal A.K."/>
            <person name="Ghazi I.A."/>
            <person name="Yadav M."/>
            <person name="Pandit A."/>
            <person name="Bhargava A."/>
            <person name="Sureshbabu K."/>
            <person name="Batra K."/>
            <person name="Sharma T.R."/>
            <person name="Mohapatra T."/>
            <person name="Singh N.K."/>
            <person name="Messing J."/>
            <person name="Nelson A.B."/>
            <person name="Fuks G."/>
            <person name="Kavchok S."/>
            <person name="Keizer G."/>
            <person name="Linton E."/>
            <person name="Llaca V."/>
            <person name="Song R."/>
            <person name="Tanyolac B."/>
            <person name="Young S."/>
            <person name="Ho-Il K."/>
            <person name="Hahn J.H."/>
            <person name="Sangsakoo G."/>
            <person name="Vanavichit A."/>
            <person name="de Mattos Luiz.A.T."/>
            <person name="Zimmer P.D."/>
            <person name="Malone G."/>
            <person name="Dellagostin O."/>
            <person name="de Oliveira A.C."/>
            <person name="Bevan M."/>
            <person name="Bancroft I."/>
            <person name="Minx P."/>
            <person name="Cordum H."/>
            <person name="Wilson R."/>
            <person name="Cheng Z."/>
            <person name="Jin W."/>
            <person name="Jiang J."/>
            <person name="Leong S.A."/>
            <person name="Iwama H."/>
            <person name="Gojobori T."/>
            <person name="Itoh T."/>
            <person name="Niimura Y."/>
            <person name="Fujii Y."/>
            <person name="Habara T."/>
            <person name="Sakai H."/>
            <person name="Sato Y."/>
            <person name="Wilson G."/>
            <person name="Kumar K."/>
            <person name="McCouch S."/>
            <person name="Juretic N."/>
            <person name="Hoen D."/>
            <person name="Wright S."/>
            <person name="Bruskiewich R."/>
            <person name="Bureau T."/>
            <person name="Miyao A."/>
            <person name="Hirochika H."/>
            <person name="Nishikawa T."/>
            <person name="Kadowaki K."/>
            <person name="Sugiura M."/>
            <person name="Burr B."/>
            <person name="Sasaki T."/>
        </authorList>
    </citation>
    <scope>NUCLEOTIDE SEQUENCE [LARGE SCALE GENOMIC DNA]</scope>
    <source>
        <strain evidence="3">cv. Nipponbare</strain>
    </source>
</reference>
<evidence type="ECO:0000313" key="3">
    <source>
        <dbReference type="Proteomes" id="UP000000763"/>
    </source>
</evidence>
<sequence>MDPQHLVTVEDMEPCRSSSLQVSSHELSSPSLEFTLGRPSWHSIDHD</sequence>
<organism evidence="2 3">
    <name type="scientific">Oryza sativa subsp. japonica</name>
    <name type="common">Rice</name>
    <dbReference type="NCBI Taxonomy" id="39947"/>
    <lineage>
        <taxon>Eukaryota</taxon>
        <taxon>Viridiplantae</taxon>
        <taxon>Streptophyta</taxon>
        <taxon>Embryophyta</taxon>
        <taxon>Tracheophyta</taxon>
        <taxon>Spermatophyta</taxon>
        <taxon>Magnoliopsida</taxon>
        <taxon>Liliopsida</taxon>
        <taxon>Poales</taxon>
        <taxon>Poaceae</taxon>
        <taxon>BOP clade</taxon>
        <taxon>Oryzoideae</taxon>
        <taxon>Oryzeae</taxon>
        <taxon>Oryzinae</taxon>
        <taxon>Oryza</taxon>
        <taxon>Oryza sativa</taxon>
    </lineage>
</organism>
<name>C7J608_ORYSJ</name>